<dbReference type="PANTHER" id="PTHR12775:SF0">
    <property type="entry name" value="REPLICATION TERMINATION FACTOR 2"/>
    <property type="match status" value="1"/>
</dbReference>
<comment type="caution">
    <text evidence="2">The sequence shown here is derived from an EMBL/GenBank/DDBJ whole genome shotgun (WGS) entry which is preliminary data.</text>
</comment>
<dbReference type="GO" id="GO:0006274">
    <property type="term" value="P:DNA replication termination"/>
    <property type="evidence" value="ECO:0007669"/>
    <property type="project" value="TreeGrafter"/>
</dbReference>
<reference evidence="2 3" key="1">
    <citation type="submission" date="2016-05" db="EMBL/GenBank/DDBJ databases">
        <title>First whole genome sequencing of Entamoeba histolytica HM1:IMSS-clone-6.</title>
        <authorList>
            <person name="Mukherjee Avik.K."/>
            <person name="Izumyama S."/>
            <person name="Nakada-Tsukui K."/>
            <person name="Nozaki T."/>
        </authorList>
    </citation>
    <scope>NUCLEOTIDE SEQUENCE [LARGE SCALE GENOMIC DNA]</scope>
    <source>
        <strain evidence="2 3">HM1:IMSS clone 6</strain>
    </source>
</reference>
<dbReference type="CDD" id="cd16653">
    <property type="entry name" value="RING-like_Rtf2"/>
    <property type="match status" value="1"/>
</dbReference>
<dbReference type="VEuPathDB" id="AmoebaDB:EHI7A_195860"/>
<sequence>MGCDGGVVARRDDLVKDKKKETKKCNTEDRYRYCSLTHKLFKKRVVCDVVGRLYNKDGLLKALINHEMPEELRYIHSKKDFIELNIEWSNGIIVCPLKKVEFSPGHQFVALKCGCVISKLALDEIKSINGNKCPLCETEGLEFIPLNLPLEEMEKQMELHCKLFDQKQNKTKFIQKEENKIALVTQPIANTIADQAKVNVNKQDDDEIYKSLFKSSQN</sequence>
<organism evidence="2 3">
    <name type="scientific">Entamoeba histolytica</name>
    <dbReference type="NCBI Taxonomy" id="5759"/>
    <lineage>
        <taxon>Eukaryota</taxon>
        <taxon>Amoebozoa</taxon>
        <taxon>Evosea</taxon>
        <taxon>Archamoebae</taxon>
        <taxon>Mastigamoebida</taxon>
        <taxon>Entamoebidae</taxon>
        <taxon>Entamoeba</taxon>
    </lineage>
</organism>
<dbReference type="Pfam" id="PF04641">
    <property type="entry name" value="Rtf2"/>
    <property type="match status" value="1"/>
</dbReference>
<dbReference type="InterPro" id="IPR027799">
    <property type="entry name" value="Rtf2_RING-finger"/>
</dbReference>
<dbReference type="PANTHER" id="PTHR12775">
    <property type="entry name" value="PROTEIN C20ORF43 HOMOLOG"/>
    <property type="match status" value="1"/>
</dbReference>
<dbReference type="AlphaFoldDB" id="A0A5K1TWA4"/>
<evidence type="ECO:0000313" key="2">
    <source>
        <dbReference type="EMBL" id="GAT96821.1"/>
    </source>
</evidence>
<dbReference type="VEuPathDB" id="AmoebaDB:EHI8A_234240"/>
<dbReference type="VEuPathDB" id="AmoebaDB:EHI5A_238560"/>
<gene>
    <name evidence="2" type="ORF">CL6EHI_026320</name>
</gene>
<dbReference type="EMBL" id="BDEQ01000001">
    <property type="protein sequence ID" value="GAT96821.1"/>
    <property type="molecule type" value="Genomic_DNA"/>
</dbReference>
<comment type="similarity">
    <text evidence="1">Belongs to the rtf2 family.</text>
</comment>
<proteinExistence type="inferred from homology"/>
<dbReference type="GO" id="GO:0005634">
    <property type="term" value="C:nucleus"/>
    <property type="evidence" value="ECO:0007669"/>
    <property type="project" value="TreeGrafter"/>
</dbReference>
<dbReference type="InterPro" id="IPR006735">
    <property type="entry name" value="Rtf2"/>
</dbReference>
<dbReference type="OMA" id="PIACCRI"/>
<evidence type="ECO:0000256" key="1">
    <source>
        <dbReference type="ARBA" id="ARBA00009885"/>
    </source>
</evidence>
<dbReference type="Proteomes" id="UP000078387">
    <property type="component" value="Unassembled WGS sequence"/>
</dbReference>
<name>A0A5K1TWA4_ENTHI</name>
<dbReference type="VEuPathDB" id="AmoebaDB:KM1_303540"/>
<evidence type="ECO:0000313" key="3">
    <source>
        <dbReference type="Proteomes" id="UP000078387"/>
    </source>
</evidence>
<protein>
    <submittedName>
        <fullName evidence="2">Uncharacterized protein</fullName>
    </submittedName>
</protein>
<accession>A0A5K1TWA4</accession>
<dbReference type="VEuPathDB" id="AmoebaDB:EHI_026320"/>